<feature type="domain" description="Methionyl/Valyl/Leucyl/Isoleucyl-tRNA synthetase anticodon-binding" evidence="16">
    <location>
        <begin position="592"/>
        <end position="734"/>
    </location>
</feature>
<dbReference type="EMBL" id="CABMJJ010000009">
    <property type="protein sequence ID" value="VVC03973.1"/>
    <property type="molecule type" value="Genomic_DNA"/>
</dbReference>
<evidence type="ECO:0000256" key="12">
    <source>
        <dbReference type="ARBA" id="ARBA00061452"/>
    </source>
</evidence>
<evidence type="ECO:0000259" key="15">
    <source>
        <dbReference type="Pfam" id="PF00133"/>
    </source>
</evidence>
<dbReference type="GO" id="GO:0002161">
    <property type="term" value="F:aminoacyl-tRNA deacylase activity"/>
    <property type="evidence" value="ECO:0007669"/>
    <property type="project" value="InterPro"/>
</dbReference>
<evidence type="ECO:0000256" key="2">
    <source>
        <dbReference type="ARBA" id="ARBA00013169"/>
    </source>
</evidence>
<dbReference type="EC" id="6.1.1.9" evidence="2 13"/>
<dbReference type="SUPFAM" id="SSF50677">
    <property type="entry name" value="ValRS/IleRS/LeuRS editing domain"/>
    <property type="match status" value="1"/>
</dbReference>
<evidence type="ECO:0000256" key="8">
    <source>
        <dbReference type="ARBA" id="ARBA00023146"/>
    </source>
</evidence>
<reference evidence="17 18" key="1">
    <citation type="submission" date="2019-08" db="EMBL/GenBank/DDBJ databases">
        <authorList>
            <person name="Vazquez-Campos X."/>
        </authorList>
    </citation>
    <scope>NUCLEOTIDE SEQUENCE [LARGE SCALE GENOMIC DNA]</scope>
    <source>
        <strain evidence="17">LFW-283_2</strain>
    </source>
</reference>
<evidence type="ECO:0000256" key="4">
    <source>
        <dbReference type="ARBA" id="ARBA00022598"/>
    </source>
</evidence>
<dbReference type="FunFam" id="3.40.50.620:FF:000192">
    <property type="entry name" value="Valine--tRNA ligase"/>
    <property type="match status" value="1"/>
</dbReference>
<dbReference type="CDD" id="cd07962">
    <property type="entry name" value="Anticodon_Ia_Val"/>
    <property type="match status" value="1"/>
</dbReference>
<dbReference type="GO" id="GO:0004832">
    <property type="term" value="F:valine-tRNA ligase activity"/>
    <property type="evidence" value="ECO:0007669"/>
    <property type="project" value="UniProtKB-UniRule"/>
</dbReference>
<gene>
    <name evidence="17" type="primary">ileS_1</name>
    <name evidence="17" type="ORF">LFW2832_00644</name>
</gene>
<sequence length="772" mass="89968">MLQQRYDQTIEQKWQKYWEENKTYKFDENDNKKEIYSIDTPPPFTSGELHMGHVLSYSFFDFAARYKRMQGFNVYYPQGWDTQGFPTEVKVEKKYGRLPPVQFREKCVEWTKEMIARMKMQMNQMGFSPDWQYEYRTMDQEYHRKVQLSLIKMYNDKLVYRDKYPVYWCPKCVSAIAKAELDDEEKDGNLHHIKFTGPNNEELIIATTRPELLSACEAVLYHPEDERYKGLKGKITTPLGKTVPILADKDVDKEFGSGLVMVCTFGDKMDVVWMHRHKLPLYQAIDQYGKMINSASLNGLKVNDAKTKILEELKEKIVKKTSVKQTVKVHDRCKTPVELIPSVQWFADIRTTAKKIKDMAHKIEWVPDFGISYLIDWVEGAEWDWVISRQRVFGTPLPFYGCECGKTAPADELPFYPEKAKEKKCECGKIMKAETSTCDCWVDSSISPLIISGWPDENRMKKFYPISLRPQGVEIVRTWAFYTIYRSGVALTGIPPFKTILLNGNVLAPDGKKMSKSLGNIISPSDLLKDYPTDAIRQWSALSGAMAKDRPFSFEDIKYAKSFLSKIWNAARFFETVVKEQITEQPKLTKVDKWILGKLNTLIKECTENMEKFEYHYAMSKIQRFFWQDFCDNYVEYVKHRVYLEGPTKNAAFYTLRKVLIESLKLMAPFTPHISEEVYNNLFSKETIHKQKWPEAGEEYKEEVAMVNVLSEVVSQLRQYKSKNKFAQNTELNLVRISLPEEMDGELVDELAKISKIKKVEVIKGEFSVTVE</sequence>
<evidence type="ECO:0000256" key="9">
    <source>
        <dbReference type="ARBA" id="ARBA00024407"/>
    </source>
</evidence>
<feature type="domain" description="Aminoacyl-tRNA synthetase class Ia" evidence="15">
    <location>
        <begin position="13"/>
        <end position="544"/>
    </location>
</feature>
<keyword evidence="6 14" id="KW-0067">ATP-binding</keyword>
<evidence type="ECO:0000256" key="10">
    <source>
        <dbReference type="ARBA" id="ARBA00047552"/>
    </source>
</evidence>
<dbReference type="InterPro" id="IPR014729">
    <property type="entry name" value="Rossmann-like_a/b/a_fold"/>
</dbReference>
<dbReference type="InterPro" id="IPR001412">
    <property type="entry name" value="aa-tRNA-synth_I_CS"/>
</dbReference>
<evidence type="ECO:0000256" key="13">
    <source>
        <dbReference type="NCBIfam" id="TIGR00422"/>
    </source>
</evidence>
<dbReference type="GO" id="GO:0005524">
    <property type="term" value="F:ATP binding"/>
    <property type="evidence" value="ECO:0007669"/>
    <property type="project" value="UniProtKB-KW"/>
</dbReference>
<dbReference type="InterPro" id="IPR009080">
    <property type="entry name" value="tRNAsynth_Ia_anticodon-bd"/>
</dbReference>
<protein>
    <recommendedName>
        <fullName evidence="9 13">Valine--tRNA ligase</fullName>
        <ecNumber evidence="2 13">6.1.1.9</ecNumber>
    </recommendedName>
</protein>
<dbReference type="Pfam" id="PF08264">
    <property type="entry name" value="Anticodon_1"/>
    <property type="match status" value="1"/>
</dbReference>
<dbReference type="SUPFAM" id="SSF47323">
    <property type="entry name" value="Anticodon-binding domain of a subclass of class I aminoacyl-tRNA synthetases"/>
    <property type="match status" value="1"/>
</dbReference>
<dbReference type="NCBIfam" id="TIGR00422">
    <property type="entry name" value="valS"/>
    <property type="match status" value="1"/>
</dbReference>
<comment type="similarity">
    <text evidence="12">Belongs to the class-I aminoacyl-tRNA synthetase family. ValS type 2 subfamily.</text>
</comment>
<dbReference type="InterPro" id="IPR009008">
    <property type="entry name" value="Val/Leu/Ile-tRNA-synth_edit"/>
</dbReference>
<organism evidence="17 18">
    <name type="scientific">Candidatus Bilamarchaeum dharawalense</name>
    <dbReference type="NCBI Taxonomy" id="2885759"/>
    <lineage>
        <taxon>Archaea</taxon>
        <taxon>Candidatus Micrarchaeota</taxon>
        <taxon>Candidatus Micrarchaeia</taxon>
        <taxon>Candidatus Anstonellales</taxon>
        <taxon>Candidatus Bilamarchaeaceae</taxon>
        <taxon>Candidatus Bilamarchaeum</taxon>
    </lineage>
</organism>
<dbReference type="Gene3D" id="1.10.730.10">
    <property type="entry name" value="Isoleucyl-tRNA Synthetase, Domain 1"/>
    <property type="match status" value="1"/>
</dbReference>
<accession>A0A5E4LSC8</accession>
<evidence type="ECO:0000256" key="1">
    <source>
        <dbReference type="ARBA" id="ARBA00004496"/>
    </source>
</evidence>
<dbReference type="PRINTS" id="PR00986">
    <property type="entry name" value="TRNASYNTHVAL"/>
</dbReference>
<keyword evidence="5 14" id="KW-0547">Nucleotide-binding</keyword>
<comment type="caution">
    <text evidence="17">The sequence shown here is derived from an EMBL/GenBank/DDBJ whole genome shotgun (WGS) entry which is preliminary data.</text>
</comment>
<comment type="catalytic activity">
    <reaction evidence="10">
        <text>tRNA(Val) + L-valine + ATP = L-valyl-tRNA(Val) + AMP + diphosphate</text>
        <dbReference type="Rhea" id="RHEA:10704"/>
        <dbReference type="Rhea" id="RHEA-COMP:9672"/>
        <dbReference type="Rhea" id="RHEA-COMP:9708"/>
        <dbReference type="ChEBI" id="CHEBI:30616"/>
        <dbReference type="ChEBI" id="CHEBI:33019"/>
        <dbReference type="ChEBI" id="CHEBI:57762"/>
        <dbReference type="ChEBI" id="CHEBI:78442"/>
        <dbReference type="ChEBI" id="CHEBI:78537"/>
        <dbReference type="ChEBI" id="CHEBI:456215"/>
        <dbReference type="EC" id="6.1.1.9"/>
    </reaction>
</comment>
<evidence type="ECO:0000259" key="16">
    <source>
        <dbReference type="Pfam" id="PF08264"/>
    </source>
</evidence>
<name>A0A5E4LSC8_9ARCH</name>
<keyword evidence="4 14" id="KW-0436">Ligase</keyword>
<dbReference type="GO" id="GO:0005829">
    <property type="term" value="C:cytosol"/>
    <property type="evidence" value="ECO:0007669"/>
    <property type="project" value="TreeGrafter"/>
</dbReference>
<dbReference type="GO" id="GO:0006438">
    <property type="term" value="P:valyl-tRNA aminoacylation"/>
    <property type="evidence" value="ECO:0007669"/>
    <property type="project" value="UniProtKB-UniRule"/>
</dbReference>
<dbReference type="PANTHER" id="PTHR11946:SF93">
    <property type="entry name" value="VALINE--TRNA LIGASE, CHLOROPLASTIC_MITOCHONDRIAL 2"/>
    <property type="match status" value="1"/>
</dbReference>
<dbReference type="InterPro" id="IPR033705">
    <property type="entry name" value="Anticodon_Ia_Val"/>
</dbReference>
<evidence type="ECO:0000313" key="17">
    <source>
        <dbReference type="EMBL" id="VVC03973.1"/>
    </source>
</evidence>
<dbReference type="AlphaFoldDB" id="A0A5E4LSC8"/>
<evidence type="ECO:0000313" key="18">
    <source>
        <dbReference type="Proteomes" id="UP000789941"/>
    </source>
</evidence>
<dbReference type="Pfam" id="PF00133">
    <property type="entry name" value="tRNA-synt_1"/>
    <property type="match status" value="1"/>
</dbReference>
<dbReference type="Proteomes" id="UP000789941">
    <property type="component" value="Unassembled WGS sequence"/>
</dbReference>
<keyword evidence="8 14" id="KW-0030">Aminoacyl-tRNA synthetase</keyword>
<evidence type="ECO:0000256" key="7">
    <source>
        <dbReference type="ARBA" id="ARBA00022917"/>
    </source>
</evidence>
<keyword evidence="7 14" id="KW-0648">Protein biosynthesis</keyword>
<dbReference type="NCBIfam" id="NF009687">
    <property type="entry name" value="PRK13208.1"/>
    <property type="match status" value="1"/>
</dbReference>
<keyword evidence="3" id="KW-0963">Cytoplasm</keyword>
<evidence type="ECO:0000256" key="5">
    <source>
        <dbReference type="ARBA" id="ARBA00022741"/>
    </source>
</evidence>
<dbReference type="InterPro" id="IPR002300">
    <property type="entry name" value="aa-tRNA-synth_Ia"/>
</dbReference>
<dbReference type="SUPFAM" id="SSF52374">
    <property type="entry name" value="Nucleotidylyl transferase"/>
    <property type="match status" value="1"/>
</dbReference>
<dbReference type="InterPro" id="IPR013155">
    <property type="entry name" value="M/V/L/I-tRNA-synth_anticd-bd"/>
</dbReference>
<dbReference type="Gene3D" id="3.40.50.620">
    <property type="entry name" value="HUPs"/>
    <property type="match status" value="2"/>
</dbReference>
<proteinExistence type="inferred from homology"/>
<evidence type="ECO:0000256" key="14">
    <source>
        <dbReference type="RuleBase" id="RU363035"/>
    </source>
</evidence>
<evidence type="ECO:0000256" key="3">
    <source>
        <dbReference type="ARBA" id="ARBA00022490"/>
    </source>
</evidence>
<dbReference type="PROSITE" id="PS00178">
    <property type="entry name" value="AA_TRNA_LIGASE_I"/>
    <property type="match status" value="1"/>
</dbReference>
<dbReference type="PANTHER" id="PTHR11946">
    <property type="entry name" value="VALYL-TRNA SYNTHETASES"/>
    <property type="match status" value="1"/>
</dbReference>
<comment type="subcellular location">
    <subcellularLocation>
        <location evidence="1">Cytoplasm</location>
    </subcellularLocation>
</comment>
<evidence type="ECO:0000256" key="6">
    <source>
        <dbReference type="ARBA" id="ARBA00022840"/>
    </source>
</evidence>
<dbReference type="InterPro" id="IPR002303">
    <property type="entry name" value="Valyl-tRNA_ligase"/>
</dbReference>
<comment type="function">
    <text evidence="11">Catalyzes the attachment of valine to tRNA(Val). As ValRS can inadvertently accommodate and process structurally similar amino acids such as threonine, to avoid such errors, it has a 'posttransfer' editing activity that hydrolyzes mischarged Thr-tRNA(Val) in a tRNA-dependent manner.</text>
</comment>
<evidence type="ECO:0000256" key="11">
    <source>
        <dbReference type="ARBA" id="ARBA00055630"/>
    </source>
</evidence>